<comment type="caution">
    <text evidence="1">The sequence shown here is derived from an EMBL/GenBank/DDBJ whole genome shotgun (WGS) entry which is preliminary data.</text>
</comment>
<gene>
    <name evidence="1" type="ORF">LDC_1203</name>
</gene>
<reference evidence="1" key="2">
    <citation type="journal article" date="2011" name="Microb. Ecol.">
        <title>Taxonomic and Functional Metagenomic Profiling of the Microbial Community in the Anoxic Sediment of a Sub-saline Shallow Lake (Laguna de Carrizo, Central Spain).</title>
        <authorList>
            <person name="Ferrer M."/>
            <person name="Guazzaroni M.E."/>
            <person name="Richter M."/>
            <person name="Garcia-Salamanca A."/>
            <person name="Yarza P."/>
            <person name="Suarez-Suarez A."/>
            <person name="Solano J."/>
            <person name="Alcaide M."/>
            <person name="van Dillewijn P."/>
            <person name="Molina-Henares M.A."/>
            <person name="Lopez-Cortes N."/>
            <person name="Al-Ramahi Y."/>
            <person name="Guerrero C."/>
            <person name="Acosta A."/>
            <person name="de Eugenio L.I."/>
            <person name="Martinez V."/>
            <person name="Marques S."/>
            <person name="Rojo F."/>
            <person name="Santero E."/>
            <person name="Genilloud O."/>
            <person name="Perez-Perez J."/>
            <person name="Rossello-Mora R."/>
            <person name="Ramos J.L."/>
        </authorList>
    </citation>
    <scope>NUCLEOTIDE SEQUENCE</scope>
</reference>
<dbReference type="Gene3D" id="1.25.10.10">
    <property type="entry name" value="Leucine-rich Repeat Variant"/>
    <property type="match status" value="1"/>
</dbReference>
<protein>
    <recommendedName>
        <fullName evidence="2">PBS lyase HEAT domain protein repeat-containing protein</fullName>
    </recommendedName>
</protein>
<dbReference type="InterPro" id="IPR011989">
    <property type="entry name" value="ARM-like"/>
</dbReference>
<dbReference type="AlphaFoldDB" id="D9PI49"/>
<evidence type="ECO:0008006" key="2">
    <source>
        <dbReference type="Google" id="ProtNLM"/>
    </source>
</evidence>
<evidence type="ECO:0000313" key="1">
    <source>
        <dbReference type="EMBL" id="EFK96766.1"/>
    </source>
</evidence>
<organism evidence="1">
    <name type="scientific">sediment metagenome</name>
    <dbReference type="NCBI Taxonomy" id="749907"/>
    <lineage>
        <taxon>unclassified sequences</taxon>
        <taxon>metagenomes</taxon>
        <taxon>ecological metagenomes</taxon>
    </lineage>
</organism>
<sequence length="216" mass="23620">MIAAKSGSAYFDKIFSLIKSADVDEKSAAFNALKRVSGEKNIDQLIQLLLSVNSETEIAQTQLAVVAAAKGVETEKTEKGKLLTALKTTDKKERIIAVLPEIGGPVALETVTGYFKNSSGKLKDVAFGALTNWKEYPASASLFEICKSADGNYRAGAFFKFYQTGPFCRFARRPETAAIPQSDAICFRFRRKNIGYQFGWKPENLIVAGISRKISG</sequence>
<accession>D9PI49</accession>
<proteinExistence type="predicted"/>
<name>D9PI49_9ZZZZ</name>
<dbReference type="EMBL" id="ADZX01000406">
    <property type="protein sequence ID" value="EFK96766.1"/>
    <property type="molecule type" value="Genomic_DNA"/>
</dbReference>
<reference evidence="1" key="1">
    <citation type="submission" date="2010-07" db="EMBL/GenBank/DDBJ databases">
        <authorList>
            <consortium name="CONSOLIDER consortium CSD2007-00005"/>
            <person name="Guazzaroni M.-E."/>
            <person name="Richter M."/>
            <person name="Garcia-Salamanca A."/>
            <person name="Yarza P."/>
            <person name="Ferrer M."/>
        </authorList>
    </citation>
    <scope>NUCLEOTIDE SEQUENCE</scope>
</reference>